<name>A0AAV7H4K6_DENCH</name>
<comment type="caution">
    <text evidence="1">The sequence shown here is derived from an EMBL/GenBank/DDBJ whole genome shotgun (WGS) entry which is preliminary data.</text>
</comment>
<dbReference type="Proteomes" id="UP000775213">
    <property type="component" value="Unassembled WGS sequence"/>
</dbReference>
<gene>
    <name evidence="1" type="ORF">IEQ34_002297</name>
</gene>
<dbReference type="AlphaFoldDB" id="A0AAV7H4K6"/>
<organism evidence="1 2">
    <name type="scientific">Dendrobium chrysotoxum</name>
    <name type="common">Orchid</name>
    <dbReference type="NCBI Taxonomy" id="161865"/>
    <lineage>
        <taxon>Eukaryota</taxon>
        <taxon>Viridiplantae</taxon>
        <taxon>Streptophyta</taxon>
        <taxon>Embryophyta</taxon>
        <taxon>Tracheophyta</taxon>
        <taxon>Spermatophyta</taxon>
        <taxon>Magnoliopsida</taxon>
        <taxon>Liliopsida</taxon>
        <taxon>Asparagales</taxon>
        <taxon>Orchidaceae</taxon>
        <taxon>Epidendroideae</taxon>
        <taxon>Malaxideae</taxon>
        <taxon>Dendrobiinae</taxon>
        <taxon>Dendrobium</taxon>
    </lineage>
</organism>
<proteinExistence type="predicted"/>
<dbReference type="EMBL" id="JAGFBR010000003">
    <property type="protein sequence ID" value="KAH0469065.1"/>
    <property type="molecule type" value="Genomic_DNA"/>
</dbReference>
<protein>
    <submittedName>
        <fullName evidence="1">Uncharacterized protein</fullName>
    </submittedName>
</protein>
<keyword evidence="2" id="KW-1185">Reference proteome</keyword>
<evidence type="ECO:0000313" key="1">
    <source>
        <dbReference type="EMBL" id="KAH0469065.1"/>
    </source>
</evidence>
<sequence>MGQGLKKITCKTKKRPGAESLLPWSGGDRQIRARAEQGFICFSFCSTRRISTPISIEGDNIEPVNTETGRLDDHLHSYVGSHPGNENDLHNDNNDINEEVERWTNENQVNDVEEVDDIIGRKKKKKTFKVWDEFKEGILPAGQRLDDHIHLIFEA</sequence>
<reference evidence="1 2" key="1">
    <citation type="journal article" date="2021" name="Hortic Res">
        <title>Chromosome-scale assembly of the Dendrobium chrysotoxum genome enhances the understanding of orchid evolution.</title>
        <authorList>
            <person name="Zhang Y."/>
            <person name="Zhang G.Q."/>
            <person name="Zhang D."/>
            <person name="Liu X.D."/>
            <person name="Xu X.Y."/>
            <person name="Sun W.H."/>
            <person name="Yu X."/>
            <person name="Zhu X."/>
            <person name="Wang Z.W."/>
            <person name="Zhao X."/>
            <person name="Zhong W.Y."/>
            <person name="Chen H."/>
            <person name="Yin W.L."/>
            <person name="Huang T."/>
            <person name="Niu S.C."/>
            <person name="Liu Z.J."/>
        </authorList>
    </citation>
    <scope>NUCLEOTIDE SEQUENCE [LARGE SCALE GENOMIC DNA]</scope>
    <source>
        <strain evidence="1">Lindl</strain>
    </source>
</reference>
<evidence type="ECO:0000313" key="2">
    <source>
        <dbReference type="Proteomes" id="UP000775213"/>
    </source>
</evidence>
<accession>A0AAV7H4K6</accession>